<evidence type="ECO:0000256" key="1">
    <source>
        <dbReference type="ARBA" id="ARBA00022857"/>
    </source>
</evidence>
<comment type="caution">
    <text evidence="4">The sequence shown here is derived from an EMBL/GenBank/DDBJ whole genome shotgun (WGS) entry which is preliminary data.</text>
</comment>
<name>A0ABQ9U4S5_SAGOE</name>
<dbReference type="PANTHER" id="PTHR11082">
    <property type="entry name" value="TRNA-DIHYDROURIDINE SYNTHASE"/>
    <property type="match status" value="1"/>
</dbReference>
<accession>A0ABQ9U4S5</accession>
<evidence type="ECO:0000313" key="5">
    <source>
        <dbReference type="Proteomes" id="UP001266305"/>
    </source>
</evidence>
<dbReference type="Gene3D" id="3.20.20.70">
    <property type="entry name" value="Aldolase class I"/>
    <property type="match status" value="1"/>
</dbReference>
<dbReference type="Pfam" id="PF01207">
    <property type="entry name" value="Dus"/>
    <property type="match status" value="1"/>
</dbReference>
<dbReference type="PANTHER" id="PTHR11082:SF5">
    <property type="entry name" value="TRNA-DIHYDROURIDINE(16_17) SYNTHASE [NAD(P)(+)]-LIKE"/>
    <property type="match status" value="1"/>
</dbReference>
<keyword evidence="2" id="KW-0520">NAD</keyword>
<protein>
    <submittedName>
        <fullName evidence="4">tRNA-dihydrouridine(16/17) synthase [NAD(P)(+)]-like protein</fullName>
    </submittedName>
</protein>
<evidence type="ECO:0000259" key="3">
    <source>
        <dbReference type="Pfam" id="PF01207"/>
    </source>
</evidence>
<gene>
    <name evidence="4" type="primary">DUS1L_10</name>
    <name evidence="4" type="ORF">P7K49_031105</name>
</gene>
<sequence length="148" mass="16875">MPSEPKAGNGHSGALERLETMPKLQDFEFWSHTLPGVRHVVAPMVDQIFVRDANYRKENLYYEVCPEGQPLIVQFCANDPEVFVQAALLAQGYCDAIDLKLDCPQMIAKRGHYGAFLQDEWDLLQRMILLAHEKLSVPVTCKIRVFLE</sequence>
<dbReference type="SUPFAM" id="SSF51395">
    <property type="entry name" value="FMN-linked oxidoreductases"/>
    <property type="match status" value="1"/>
</dbReference>
<evidence type="ECO:0000256" key="2">
    <source>
        <dbReference type="ARBA" id="ARBA00023027"/>
    </source>
</evidence>
<reference evidence="4 5" key="1">
    <citation type="submission" date="2023-05" db="EMBL/GenBank/DDBJ databases">
        <title>B98-5 Cell Line De Novo Hybrid Assembly: An Optical Mapping Approach.</title>
        <authorList>
            <person name="Kananen K."/>
            <person name="Auerbach J.A."/>
            <person name="Kautto E."/>
            <person name="Blachly J.S."/>
        </authorList>
    </citation>
    <scope>NUCLEOTIDE SEQUENCE [LARGE SCALE GENOMIC DNA]</scope>
    <source>
        <strain evidence="4">B95-8</strain>
        <tissue evidence="4">Cell line</tissue>
    </source>
</reference>
<dbReference type="Proteomes" id="UP001266305">
    <property type="component" value="Unassembled WGS sequence"/>
</dbReference>
<dbReference type="InterPro" id="IPR013785">
    <property type="entry name" value="Aldolase_TIM"/>
</dbReference>
<keyword evidence="5" id="KW-1185">Reference proteome</keyword>
<dbReference type="EMBL" id="JASSZA010000016">
    <property type="protein sequence ID" value="KAK2091821.1"/>
    <property type="molecule type" value="Genomic_DNA"/>
</dbReference>
<feature type="domain" description="DUS-like FMN-binding" evidence="3">
    <location>
        <begin position="40"/>
        <end position="146"/>
    </location>
</feature>
<dbReference type="InterPro" id="IPR035587">
    <property type="entry name" value="DUS-like_FMN-bd"/>
</dbReference>
<evidence type="ECO:0000313" key="4">
    <source>
        <dbReference type="EMBL" id="KAK2091821.1"/>
    </source>
</evidence>
<organism evidence="4 5">
    <name type="scientific">Saguinus oedipus</name>
    <name type="common">Cotton-top tamarin</name>
    <name type="synonym">Oedipomidas oedipus</name>
    <dbReference type="NCBI Taxonomy" id="9490"/>
    <lineage>
        <taxon>Eukaryota</taxon>
        <taxon>Metazoa</taxon>
        <taxon>Chordata</taxon>
        <taxon>Craniata</taxon>
        <taxon>Vertebrata</taxon>
        <taxon>Euteleostomi</taxon>
        <taxon>Mammalia</taxon>
        <taxon>Eutheria</taxon>
        <taxon>Euarchontoglires</taxon>
        <taxon>Primates</taxon>
        <taxon>Haplorrhini</taxon>
        <taxon>Platyrrhini</taxon>
        <taxon>Cebidae</taxon>
        <taxon>Callitrichinae</taxon>
        <taxon>Saguinus</taxon>
    </lineage>
</organism>
<proteinExistence type="predicted"/>
<keyword evidence="1" id="KW-0521">NADP</keyword>